<evidence type="ECO:0000259" key="2">
    <source>
        <dbReference type="Pfam" id="PF20606"/>
    </source>
</evidence>
<evidence type="ECO:0000313" key="4">
    <source>
        <dbReference type="Proteomes" id="UP001211005"/>
    </source>
</evidence>
<keyword evidence="1" id="KW-0732">Signal</keyword>
<organism evidence="3 4">
    <name type="scientific">Hymenobacter canadensis</name>
    <dbReference type="NCBI Taxonomy" id="2999067"/>
    <lineage>
        <taxon>Bacteria</taxon>
        <taxon>Pseudomonadati</taxon>
        <taxon>Bacteroidota</taxon>
        <taxon>Cytophagia</taxon>
        <taxon>Cytophagales</taxon>
        <taxon>Hymenobacteraceae</taxon>
        <taxon>Hymenobacter</taxon>
    </lineage>
</organism>
<evidence type="ECO:0000256" key="1">
    <source>
        <dbReference type="SAM" id="SignalP"/>
    </source>
</evidence>
<dbReference type="InterPro" id="IPR046478">
    <property type="entry name" value="DUF6799"/>
</dbReference>
<dbReference type="Proteomes" id="UP001211005">
    <property type="component" value="Chromosome"/>
</dbReference>
<evidence type="ECO:0000313" key="3">
    <source>
        <dbReference type="EMBL" id="WBA40831.1"/>
    </source>
</evidence>
<reference evidence="3 4" key="1">
    <citation type="submission" date="2022-12" db="EMBL/GenBank/DDBJ databases">
        <title>Hymenobacter canadensis sp. nov. isolated from lake water of the Cambridge Bay, Canada.</title>
        <authorList>
            <person name="Kim W.H."/>
            <person name="Lee Y.M."/>
        </authorList>
    </citation>
    <scope>NUCLEOTIDE SEQUENCE [LARGE SCALE GENOMIC DNA]</scope>
    <source>
        <strain evidence="3 4">PAMC 29467</strain>
    </source>
</reference>
<feature type="signal peptide" evidence="1">
    <location>
        <begin position="1"/>
        <end position="21"/>
    </location>
</feature>
<dbReference type="EMBL" id="CP114767">
    <property type="protein sequence ID" value="WBA40831.1"/>
    <property type="molecule type" value="Genomic_DNA"/>
</dbReference>
<gene>
    <name evidence="3" type="ORF">O3303_13485</name>
</gene>
<sequence length="141" mass="15162">MKYLLPALLGMLLALPIAAQAQTNDGFLRRDGTMYVLRNGQPRPMAHDVHLPNGRTVTHDGFVVAPDGRRTELRNGSGCDLNGQATAATAQADRVVLQPVAGSAAPSRGLVYVQALPGWAKWVGGRGKGRYKKHKGKKHDD</sequence>
<accession>A0ABY7LN04</accession>
<protein>
    <recommendedName>
        <fullName evidence="2">DUF6799 domain-containing protein</fullName>
    </recommendedName>
</protein>
<feature type="chain" id="PRO_5045426317" description="DUF6799 domain-containing protein" evidence="1">
    <location>
        <begin position="22"/>
        <end position="141"/>
    </location>
</feature>
<keyword evidence="4" id="KW-1185">Reference proteome</keyword>
<dbReference type="RefSeq" id="WP_269558916.1">
    <property type="nucleotide sequence ID" value="NZ_CP114767.1"/>
</dbReference>
<proteinExistence type="predicted"/>
<dbReference type="Pfam" id="PF20606">
    <property type="entry name" value="DUF6799"/>
    <property type="match status" value="1"/>
</dbReference>
<feature type="domain" description="DUF6799" evidence="2">
    <location>
        <begin position="25"/>
        <end position="84"/>
    </location>
</feature>
<name>A0ABY7LN04_9BACT</name>